<sequence length="44" mass="4437">MALSMGFRDAQGIGFCLLNVQSGVVEEAEAAAVTSAVMPIPTPG</sequence>
<protein>
    <submittedName>
        <fullName evidence="1">Uncharacterized protein</fullName>
    </submittedName>
</protein>
<dbReference type="KEGG" id="abs:AZOBR_p360002"/>
<proteinExistence type="predicted"/>
<name>A0A9P1K044_9PROT</name>
<geneLocation type="plasmid" evidence="1 2">
    <name>AZOBR_p3</name>
</geneLocation>
<organism evidence="1 2">
    <name type="scientific">Azospirillum baldaniorum</name>
    <dbReference type="NCBI Taxonomy" id="1064539"/>
    <lineage>
        <taxon>Bacteria</taxon>
        <taxon>Pseudomonadati</taxon>
        <taxon>Pseudomonadota</taxon>
        <taxon>Alphaproteobacteria</taxon>
        <taxon>Rhodospirillales</taxon>
        <taxon>Azospirillaceae</taxon>
        <taxon>Azospirillum</taxon>
    </lineage>
</organism>
<reference evidence="1 2" key="1">
    <citation type="journal article" date="2011" name="PLoS Genet.">
        <title>Azospirillum genomes reveal transition of bacteria from aquatic to terrestrial environments.</title>
        <authorList>
            <person name="Wisniewski-Dye F."/>
            <person name="Borziak K."/>
            <person name="Khalsa-Moyers G."/>
            <person name="Alexandre G."/>
            <person name="Sukharnikov L.O."/>
            <person name="Wuichet K."/>
            <person name="Hurst G.B."/>
            <person name="McDonald W.H."/>
            <person name="Robertson J.S."/>
            <person name="Barbe V."/>
            <person name="Calteau A."/>
            <person name="Rouy Z."/>
            <person name="Mangenot S."/>
            <person name="Prigent-Combaret C."/>
            <person name="Normand P."/>
            <person name="Boyer M."/>
            <person name="Siguier P."/>
            <person name="Dessaux Y."/>
            <person name="Elmerich C."/>
            <person name="Condemine G."/>
            <person name="Krishnen G."/>
            <person name="Kennedy I."/>
            <person name="Paterson A.H."/>
            <person name="Gonzalez V."/>
            <person name="Mavingui P."/>
            <person name="Zhulin I.B."/>
        </authorList>
    </citation>
    <scope>NUCLEOTIDE SEQUENCE [LARGE SCALE GENOMIC DNA]</scope>
    <source>
        <strain evidence="1 2">Sp245</strain>
    </source>
</reference>
<keyword evidence="2" id="KW-1185">Reference proteome</keyword>
<dbReference type="Proteomes" id="UP000007319">
    <property type="component" value="Plasmid AZOBR_p3"/>
</dbReference>
<dbReference type="EMBL" id="HE577330">
    <property type="protein sequence ID" value="CCD03077.1"/>
    <property type="molecule type" value="Genomic_DNA"/>
</dbReference>
<dbReference type="AlphaFoldDB" id="A0A9P1K044"/>
<evidence type="ECO:0000313" key="1">
    <source>
        <dbReference type="EMBL" id="CCD03077.1"/>
    </source>
</evidence>
<keyword evidence="1" id="KW-0614">Plasmid</keyword>
<evidence type="ECO:0000313" key="2">
    <source>
        <dbReference type="Proteomes" id="UP000007319"/>
    </source>
</evidence>
<accession>A0A9P1K044</accession>
<gene>
    <name evidence="1" type="ORF">AZOBR_p360002</name>
</gene>